<feature type="non-terminal residue" evidence="2">
    <location>
        <position position="1"/>
    </location>
</feature>
<name>A0A3N4LJ46_9PEZI</name>
<reference evidence="2 3" key="1">
    <citation type="journal article" date="2018" name="Nat. Ecol. Evol.">
        <title>Pezizomycetes genomes reveal the molecular basis of ectomycorrhizal truffle lifestyle.</title>
        <authorList>
            <person name="Murat C."/>
            <person name="Payen T."/>
            <person name="Noel B."/>
            <person name="Kuo A."/>
            <person name="Morin E."/>
            <person name="Chen J."/>
            <person name="Kohler A."/>
            <person name="Krizsan K."/>
            <person name="Balestrini R."/>
            <person name="Da Silva C."/>
            <person name="Montanini B."/>
            <person name="Hainaut M."/>
            <person name="Levati E."/>
            <person name="Barry K.W."/>
            <person name="Belfiori B."/>
            <person name="Cichocki N."/>
            <person name="Clum A."/>
            <person name="Dockter R.B."/>
            <person name="Fauchery L."/>
            <person name="Guy J."/>
            <person name="Iotti M."/>
            <person name="Le Tacon F."/>
            <person name="Lindquist E.A."/>
            <person name="Lipzen A."/>
            <person name="Malagnac F."/>
            <person name="Mello A."/>
            <person name="Molinier V."/>
            <person name="Miyauchi S."/>
            <person name="Poulain J."/>
            <person name="Riccioni C."/>
            <person name="Rubini A."/>
            <person name="Sitrit Y."/>
            <person name="Splivallo R."/>
            <person name="Traeger S."/>
            <person name="Wang M."/>
            <person name="Zifcakova L."/>
            <person name="Wipf D."/>
            <person name="Zambonelli A."/>
            <person name="Paolocci F."/>
            <person name="Nowrousian M."/>
            <person name="Ottonello S."/>
            <person name="Baldrian P."/>
            <person name="Spatafora J.W."/>
            <person name="Henrissat B."/>
            <person name="Nagy L.G."/>
            <person name="Aury J.M."/>
            <person name="Wincker P."/>
            <person name="Grigoriev I.V."/>
            <person name="Bonfante P."/>
            <person name="Martin F.M."/>
        </authorList>
    </citation>
    <scope>NUCLEOTIDE SEQUENCE [LARGE SCALE GENOMIC DNA]</scope>
    <source>
        <strain evidence="2 3">ATCC MYA-4762</strain>
    </source>
</reference>
<evidence type="ECO:0000256" key="1">
    <source>
        <dbReference type="SAM" id="MobiDB-lite"/>
    </source>
</evidence>
<feature type="compositionally biased region" description="Low complexity" evidence="1">
    <location>
        <begin position="44"/>
        <end position="53"/>
    </location>
</feature>
<evidence type="ECO:0000313" key="3">
    <source>
        <dbReference type="Proteomes" id="UP000267821"/>
    </source>
</evidence>
<dbReference type="InParanoid" id="A0A3N4LJ46"/>
<keyword evidence="3" id="KW-1185">Reference proteome</keyword>
<feature type="compositionally biased region" description="Pro residues" evidence="1">
    <location>
        <begin position="31"/>
        <end position="43"/>
    </location>
</feature>
<sequence length="53" mass="5711">KPWSKAPSRNPNPNPAVAEALLLPPQKSYTPPSPTAPHSPPFPSSSLSLLIYY</sequence>
<accession>A0A3N4LJ46</accession>
<organism evidence="2 3">
    <name type="scientific">Terfezia boudieri ATCC MYA-4762</name>
    <dbReference type="NCBI Taxonomy" id="1051890"/>
    <lineage>
        <taxon>Eukaryota</taxon>
        <taxon>Fungi</taxon>
        <taxon>Dikarya</taxon>
        <taxon>Ascomycota</taxon>
        <taxon>Pezizomycotina</taxon>
        <taxon>Pezizomycetes</taxon>
        <taxon>Pezizales</taxon>
        <taxon>Pezizaceae</taxon>
        <taxon>Terfezia</taxon>
    </lineage>
</organism>
<dbReference type="Proteomes" id="UP000267821">
    <property type="component" value="Unassembled WGS sequence"/>
</dbReference>
<feature type="region of interest" description="Disordered" evidence="1">
    <location>
        <begin position="24"/>
        <end position="53"/>
    </location>
</feature>
<proteinExistence type="predicted"/>
<gene>
    <name evidence="2" type="ORF">L211DRAFT_810379</name>
</gene>
<evidence type="ECO:0000313" key="2">
    <source>
        <dbReference type="EMBL" id="RPB22924.1"/>
    </source>
</evidence>
<protein>
    <submittedName>
        <fullName evidence="2">Uncharacterized protein</fullName>
    </submittedName>
</protein>
<dbReference type="EMBL" id="ML121549">
    <property type="protein sequence ID" value="RPB22924.1"/>
    <property type="molecule type" value="Genomic_DNA"/>
</dbReference>
<dbReference type="AlphaFoldDB" id="A0A3N4LJ46"/>